<evidence type="ECO:0000259" key="6">
    <source>
        <dbReference type="PROSITE" id="PS50977"/>
    </source>
</evidence>
<dbReference type="InterPro" id="IPR001647">
    <property type="entry name" value="HTH_TetR"/>
</dbReference>
<dbReference type="Gene3D" id="1.10.10.60">
    <property type="entry name" value="Homeodomain-like"/>
    <property type="match status" value="1"/>
</dbReference>
<name>A0A3N2BC98_9MICO</name>
<dbReference type="SUPFAM" id="SSF48498">
    <property type="entry name" value="Tetracyclin repressor-like, C-terminal domain"/>
    <property type="match status" value="1"/>
</dbReference>
<keyword evidence="3" id="KW-0804">Transcription</keyword>
<dbReference type="SUPFAM" id="SSF46689">
    <property type="entry name" value="Homeodomain-like"/>
    <property type="match status" value="1"/>
</dbReference>
<comment type="caution">
    <text evidence="7">The sequence shown here is derived from an EMBL/GenBank/DDBJ whole genome shotgun (WGS) entry which is preliminary data.</text>
</comment>
<dbReference type="PROSITE" id="PS50977">
    <property type="entry name" value="HTH_TETR_2"/>
    <property type="match status" value="1"/>
</dbReference>
<feature type="DNA-binding region" description="H-T-H motif" evidence="4">
    <location>
        <begin position="47"/>
        <end position="66"/>
    </location>
</feature>
<keyword evidence="1" id="KW-0805">Transcription regulation</keyword>
<evidence type="ECO:0000256" key="2">
    <source>
        <dbReference type="ARBA" id="ARBA00023125"/>
    </source>
</evidence>
<gene>
    <name evidence="7" type="ORF">EDD31_1254</name>
</gene>
<dbReference type="Proteomes" id="UP000280668">
    <property type="component" value="Unassembled WGS sequence"/>
</dbReference>
<keyword evidence="8" id="KW-1185">Reference proteome</keyword>
<dbReference type="Gene3D" id="1.10.357.10">
    <property type="entry name" value="Tetracycline Repressor, domain 2"/>
    <property type="match status" value="1"/>
</dbReference>
<evidence type="ECO:0000313" key="8">
    <source>
        <dbReference type="Proteomes" id="UP000280668"/>
    </source>
</evidence>
<feature type="compositionally biased region" description="Basic residues" evidence="5">
    <location>
        <begin position="12"/>
        <end position="21"/>
    </location>
</feature>
<evidence type="ECO:0000256" key="3">
    <source>
        <dbReference type="ARBA" id="ARBA00023163"/>
    </source>
</evidence>
<dbReference type="EMBL" id="RKHK01000001">
    <property type="protein sequence ID" value="ROR72893.1"/>
    <property type="molecule type" value="Genomic_DNA"/>
</dbReference>
<protein>
    <submittedName>
        <fullName evidence="7">TetR family transcriptional regulator</fullName>
    </submittedName>
</protein>
<dbReference type="PANTHER" id="PTHR47506:SF3">
    <property type="entry name" value="HTH-TYPE TRANSCRIPTIONAL REGULATOR LMRA"/>
    <property type="match status" value="1"/>
</dbReference>
<dbReference type="AlphaFoldDB" id="A0A3N2BC98"/>
<dbReference type="OrthoDB" id="9796019at2"/>
<dbReference type="GO" id="GO:0003677">
    <property type="term" value="F:DNA binding"/>
    <property type="evidence" value="ECO:0007669"/>
    <property type="project" value="UniProtKB-UniRule"/>
</dbReference>
<organism evidence="7 8">
    <name type="scientific">Bogoriella caseilytica</name>
    <dbReference type="NCBI Taxonomy" id="56055"/>
    <lineage>
        <taxon>Bacteria</taxon>
        <taxon>Bacillati</taxon>
        <taxon>Actinomycetota</taxon>
        <taxon>Actinomycetes</taxon>
        <taxon>Micrococcales</taxon>
        <taxon>Bogoriellaceae</taxon>
        <taxon>Bogoriella</taxon>
    </lineage>
</organism>
<dbReference type="InterPro" id="IPR036271">
    <property type="entry name" value="Tet_transcr_reg_TetR-rel_C_sf"/>
</dbReference>
<evidence type="ECO:0000256" key="4">
    <source>
        <dbReference type="PROSITE-ProRule" id="PRU00335"/>
    </source>
</evidence>
<reference evidence="7 8" key="1">
    <citation type="submission" date="2018-11" db="EMBL/GenBank/DDBJ databases">
        <title>Sequencing the genomes of 1000 actinobacteria strains.</title>
        <authorList>
            <person name="Klenk H.-P."/>
        </authorList>
    </citation>
    <scope>NUCLEOTIDE SEQUENCE [LARGE SCALE GENOMIC DNA]</scope>
    <source>
        <strain evidence="7 8">DSM 11294</strain>
    </source>
</reference>
<evidence type="ECO:0000256" key="5">
    <source>
        <dbReference type="SAM" id="MobiDB-lite"/>
    </source>
</evidence>
<dbReference type="PANTHER" id="PTHR47506">
    <property type="entry name" value="TRANSCRIPTIONAL REGULATORY PROTEIN"/>
    <property type="match status" value="1"/>
</dbReference>
<evidence type="ECO:0000256" key="1">
    <source>
        <dbReference type="ARBA" id="ARBA00023015"/>
    </source>
</evidence>
<proteinExistence type="predicted"/>
<feature type="region of interest" description="Disordered" evidence="5">
    <location>
        <begin position="1"/>
        <end position="26"/>
    </location>
</feature>
<sequence length="209" mass="22151">MTTATESAPASARRRRGPGRPRHADTEPRAYAAALAIFGRRGWAGLTLDGVAGEAGIGKSSIYLRWSGKRELLTEAIEHLAAQHPTPDTSGMGLSEHLVVHAQARAELYLGEYGPAMIELYAAAAGAPEDFADLCLRDVSRGMHGSAPRVRQAIDDGELAPGTDVVAFLDAIEGGLMVNAVVARARGDHQRASAFAEHLVHQQLEGVRA</sequence>
<dbReference type="InterPro" id="IPR009057">
    <property type="entry name" value="Homeodomain-like_sf"/>
</dbReference>
<evidence type="ECO:0000313" key="7">
    <source>
        <dbReference type="EMBL" id="ROR72893.1"/>
    </source>
</evidence>
<dbReference type="RefSeq" id="WP_123303398.1">
    <property type="nucleotide sequence ID" value="NZ_RKHK01000001.1"/>
</dbReference>
<dbReference type="Pfam" id="PF00440">
    <property type="entry name" value="TetR_N"/>
    <property type="match status" value="1"/>
</dbReference>
<feature type="domain" description="HTH tetR-type" evidence="6">
    <location>
        <begin position="24"/>
        <end position="84"/>
    </location>
</feature>
<accession>A0A3N2BC98</accession>
<keyword evidence="2 4" id="KW-0238">DNA-binding</keyword>